<name>A0ABV2M9U7_9HYPH</name>
<keyword evidence="2" id="KW-1185">Reference proteome</keyword>
<sequence length="100" mass="11206">MLDQKRENPELAAQVGTLKVFARQHGMITVLIAQIDRFFEMAQKTLPGIGDIRLSNPLDLHLPRSQVSRLARDRVFASGPIRASGVKARWRTSLRCAPLT</sequence>
<proteinExistence type="predicted"/>
<accession>A0ABV2M9U7</accession>
<comment type="caution">
    <text evidence="1">The sequence shown here is derived from an EMBL/GenBank/DDBJ whole genome shotgun (WGS) entry which is preliminary data.</text>
</comment>
<protein>
    <submittedName>
        <fullName evidence="1">Uncharacterized protein</fullName>
    </submittedName>
</protein>
<dbReference type="EMBL" id="JBEPMY010000001">
    <property type="protein sequence ID" value="MET3753250.1"/>
    <property type="molecule type" value="Genomic_DNA"/>
</dbReference>
<evidence type="ECO:0000313" key="1">
    <source>
        <dbReference type="EMBL" id="MET3753250.1"/>
    </source>
</evidence>
<organism evidence="1 2">
    <name type="scientific">Rhizobium binae</name>
    <dbReference type="NCBI Taxonomy" id="1138190"/>
    <lineage>
        <taxon>Bacteria</taxon>
        <taxon>Pseudomonadati</taxon>
        <taxon>Pseudomonadota</taxon>
        <taxon>Alphaproteobacteria</taxon>
        <taxon>Hyphomicrobiales</taxon>
        <taxon>Rhizobiaceae</taxon>
        <taxon>Rhizobium/Agrobacterium group</taxon>
        <taxon>Rhizobium</taxon>
    </lineage>
</organism>
<evidence type="ECO:0000313" key="2">
    <source>
        <dbReference type="Proteomes" id="UP001549077"/>
    </source>
</evidence>
<dbReference type="Proteomes" id="UP001549077">
    <property type="component" value="Unassembled WGS sequence"/>
</dbReference>
<gene>
    <name evidence="1" type="ORF">ABID08_000589</name>
</gene>
<reference evidence="1 2" key="1">
    <citation type="submission" date="2024-06" db="EMBL/GenBank/DDBJ databases">
        <title>Genomic Encyclopedia of Type Strains, Phase IV (KMG-IV): sequencing the most valuable type-strain genomes for metagenomic binning, comparative biology and taxonomic classification.</title>
        <authorList>
            <person name="Goeker M."/>
        </authorList>
    </citation>
    <scope>NUCLEOTIDE SEQUENCE [LARGE SCALE GENOMIC DNA]</scope>
    <source>
        <strain evidence="1 2">DSM 29288</strain>
    </source>
</reference>